<keyword evidence="5 16" id="KW-0723">Serine/threonine-protein kinase</keyword>
<name>A0A8J2RZ48_9CRUS</name>
<dbReference type="PANTHER" id="PTHR24056">
    <property type="entry name" value="CELL DIVISION PROTEIN KINASE"/>
    <property type="match status" value="1"/>
</dbReference>
<evidence type="ECO:0000256" key="4">
    <source>
        <dbReference type="ARBA" id="ARBA00022490"/>
    </source>
</evidence>
<dbReference type="Pfam" id="PF00069">
    <property type="entry name" value="Pkinase"/>
    <property type="match status" value="1"/>
</dbReference>
<feature type="binding site" evidence="15">
    <location>
        <position position="71"/>
    </location>
    <ligand>
        <name>ATP</name>
        <dbReference type="ChEBI" id="CHEBI:30616"/>
    </ligand>
</feature>
<dbReference type="InterPro" id="IPR008271">
    <property type="entry name" value="Ser/Thr_kinase_AS"/>
</dbReference>
<keyword evidence="11 15" id="KW-0067">ATP-binding</keyword>
<protein>
    <recommendedName>
        <fullName evidence="3">cyclin-dependent kinase</fullName>
        <ecNumber evidence="3">2.7.11.22</ecNumber>
    </recommendedName>
</protein>
<dbReference type="InterPro" id="IPR011009">
    <property type="entry name" value="Kinase-like_dom_sf"/>
</dbReference>
<dbReference type="PANTHER" id="PTHR24056:SF472">
    <property type="entry name" value="CYCLIN-DEPENDENT KINASE 4, ISOFORM A"/>
    <property type="match status" value="1"/>
</dbReference>
<keyword evidence="4" id="KW-0963">Cytoplasm</keyword>
<comment type="catalytic activity">
    <reaction evidence="13">
        <text>L-threonyl-[protein] + ATP = O-phospho-L-threonyl-[protein] + ADP + H(+)</text>
        <dbReference type="Rhea" id="RHEA:46608"/>
        <dbReference type="Rhea" id="RHEA-COMP:11060"/>
        <dbReference type="Rhea" id="RHEA-COMP:11605"/>
        <dbReference type="ChEBI" id="CHEBI:15378"/>
        <dbReference type="ChEBI" id="CHEBI:30013"/>
        <dbReference type="ChEBI" id="CHEBI:30616"/>
        <dbReference type="ChEBI" id="CHEBI:61977"/>
        <dbReference type="ChEBI" id="CHEBI:456216"/>
        <dbReference type="EC" id="2.7.11.22"/>
    </reaction>
</comment>
<evidence type="ECO:0000256" key="1">
    <source>
        <dbReference type="ARBA" id="ARBA00004496"/>
    </source>
</evidence>
<keyword evidence="10" id="KW-0418">Kinase</keyword>
<dbReference type="InterPro" id="IPR017441">
    <property type="entry name" value="Protein_kinase_ATP_BS"/>
</dbReference>
<keyword evidence="20" id="KW-1185">Reference proteome</keyword>
<dbReference type="GO" id="GO:0005524">
    <property type="term" value="F:ATP binding"/>
    <property type="evidence" value="ECO:0007669"/>
    <property type="project" value="UniProtKB-UniRule"/>
</dbReference>
<keyword evidence="8" id="KW-0808">Transferase</keyword>
<reference evidence="19" key="1">
    <citation type="submission" date="2021-11" db="EMBL/GenBank/DDBJ databases">
        <authorList>
            <person name="Schell T."/>
        </authorList>
    </citation>
    <scope>NUCLEOTIDE SEQUENCE</scope>
    <source>
        <strain evidence="19">M5</strain>
    </source>
</reference>
<dbReference type="PROSITE" id="PS50011">
    <property type="entry name" value="PROTEIN_KINASE_DOM"/>
    <property type="match status" value="1"/>
</dbReference>
<dbReference type="Gene3D" id="1.10.510.10">
    <property type="entry name" value="Transferase(Phosphotransferase) domain 1"/>
    <property type="match status" value="1"/>
</dbReference>
<dbReference type="PROSITE" id="PS00108">
    <property type="entry name" value="PROTEIN_KINASE_ST"/>
    <property type="match status" value="1"/>
</dbReference>
<evidence type="ECO:0000256" key="7">
    <source>
        <dbReference type="ARBA" id="ARBA00022618"/>
    </source>
</evidence>
<evidence type="ECO:0000256" key="17">
    <source>
        <dbReference type="SAM" id="MobiDB-lite"/>
    </source>
</evidence>
<dbReference type="GO" id="GO:0051301">
    <property type="term" value="P:cell division"/>
    <property type="evidence" value="ECO:0007669"/>
    <property type="project" value="UniProtKB-KW"/>
</dbReference>
<dbReference type="GO" id="GO:0005634">
    <property type="term" value="C:nucleus"/>
    <property type="evidence" value="ECO:0007669"/>
    <property type="project" value="TreeGrafter"/>
</dbReference>
<evidence type="ECO:0000256" key="6">
    <source>
        <dbReference type="ARBA" id="ARBA00022553"/>
    </source>
</evidence>
<evidence type="ECO:0000256" key="14">
    <source>
        <dbReference type="ARBA" id="ARBA00048367"/>
    </source>
</evidence>
<comment type="catalytic activity">
    <reaction evidence="14">
        <text>L-seryl-[protein] + ATP = O-phospho-L-seryl-[protein] + ADP + H(+)</text>
        <dbReference type="Rhea" id="RHEA:17989"/>
        <dbReference type="Rhea" id="RHEA-COMP:9863"/>
        <dbReference type="Rhea" id="RHEA-COMP:11604"/>
        <dbReference type="ChEBI" id="CHEBI:15378"/>
        <dbReference type="ChEBI" id="CHEBI:29999"/>
        <dbReference type="ChEBI" id="CHEBI:30616"/>
        <dbReference type="ChEBI" id="CHEBI:83421"/>
        <dbReference type="ChEBI" id="CHEBI:456216"/>
        <dbReference type="EC" id="2.7.11.22"/>
    </reaction>
</comment>
<feature type="compositionally biased region" description="Low complexity" evidence="17">
    <location>
        <begin position="342"/>
        <end position="378"/>
    </location>
</feature>
<dbReference type="OrthoDB" id="1732493at2759"/>
<evidence type="ECO:0000256" key="9">
    <source>
        <dbReference type="ARBA" id="ARBA00022741"/>
    </source>
</evidence>
<keyword evidence="6" id="KW-0597">Phosphoprotein</keyword>
<dbReference type="InterPro" id="IPR050108">
    <property type="entry name" value="CDK"/>
</dbReference>
<sequence>MPSTAGSMAYKTSSRPMGVVGVGGVGEQQQQRRAMGDSSHYEEIALIGNGAYGTVYKARDTANEGQMVALKKVRVPLTEEGVPMSTLREISLLKQMEKYEHPNIVRLLDICHGPRLEHEQQLVLYMVFEHVDQDLASYLERCPSPGLGAERIKYLMYQILSGVDFLHANRIVHRDLKPQNVLVTAAGQVKLADFGLARIYDVHMVLTSVVVTLWYRSPEVLLTTSYATPVDIWSCGCIFAELFRRKPLFSGQSEADQLSKIFDVIGTPSIDEWPDTSLPWNTFANRPPTSLSNAVSSSELCDAGTELLEQMLAFDPARRVTAAESLQHRYFRDDGYTPITFSPSSLSSSSPVADSARSDTPVPMSCSSNDDSGHSSADGQLPEPDN</sequence>
<comment type="subcellular location">
    <subcellularLocation>
        <location evidence="1">Cytoplasm</location>
    </subcellularLocation>
</comment>
<comment type="caution">
    <text evidence="19">The sequence shown here is derived from an EMBL/GenBank/DDBJ whole genome shotgun (WGS) entry which is preliminary data.</text>
</comment>
<proteinExistence type="inferred from homology"/>
<dbReference type="AlphaFoldDB" id="A0A8J2RZ48"/>
<gene>
    <name evidence="19" type="ORF">DGAL_LOCUS12768</name>
</gene>
<evidence type="ECO:0000256" key="5">
    <source>
        <dbReference type="ARBA" id="ARBA00022527"/>
    </source>
</evidence>
<feature type="region of interest" description="Disordered" evidence="17">
    <location>
        <begin position="342"/>
        <end position="386"/>
    </location>
</feature>
<dbReference type="GO" id="GO:0000307">
    <property type="term" value="C:cyclin-dependent protein kinase holoenzyme complex"/>
    <property type="evidence" value="ECO:0007669"/>
    <property type="project" value="TreeGrafter"/>
</dbReference>
<organism evidence="19 20">
    <name type="scientific">Daphnia galeata</name>
    <dbReference type="NCBI Taxonomy" id="27404"/>
    <lineage>
        <taxon>Eukaryota</taxon>
        <taxon>Metazoa</taxon>
        <taxon>Ecdysozoa</taxon>
        <taxon>Arthropoda</taxon>
        <taxon>Crustacea</taxon>
        <taxon>Branchiopoda</taxon>
        <taxon>Diplostraca</taxon>
        <taxon>Cladocera</taxon>
        <taxon>Anomopoda</taxon>
        <taxon>Daphniidae</taxon>
        <taxon>Daphnia</taxon>
    </lineage>
</organism>
<keyword evidence="9 15" id="KW-0547">Nucleotide-binding</keyword>
<comment type="similarity">
    <text evidence="2">Belongs to the protein kinase superfamily. CMGC Ser/Thr protein kinase family. CDC2/CDKX subfamily.</text>
</comment>
<evidence type="ECO:0000256" key="16">
    <source>
        <dbReference type="RuleBase" id="RU000304"/>
    </source>
</evidence>
<dbReference type="GO" id="GO:0010468">
    <property type="term" value="P:regulation of gene expression"/>
    <property type="evidence" value="ECO:0007669"/>
    <property type="project" value="TreeGrafter"/>
</dbReference>
<dbReference type="SMART" id="SM00220">
    <property type="entry name" value="S_TKc"/>
    <property type="match status" value="1"/>
</dbReference>
<evidence type="ECO:0000313" key="19">
    <source>
        <dbReference type="EMBL" id="CAH0109294.1"/>
    </source>
</evidence>
<dbReference type="CDD" id="cd07838">
    <property type="entry name" value="STKc_CDK4_6_like"/>
    <property type="match status" value="1"/>
</dbReference>
<dbReference type="GO" id="GO:0000082">
    <property type="term" value="P:G1/S transition of mitotic cell cycle"/>
    <property type="evidence" value="ECO:0007669"/>
    <property type="project" value="TreeGrafter"/>
</dbReference>
<dbReference type="PROSITE" id="PS00107">
    <property type="entry name" value="PROTEIN_KINASE_ATP"/>
    <property type="match status" value="1"/>
</dbReference>
<evidence type="ECO:0000256" key="11">
    <source>
        <dbReference type="ARBA" id="ARBA00022840"/>
    </source>
</evidence>
<dbReference type="Proteomes" id="UP000789390">
    <property type="component" value="Unassembled WGS sequence"/>
</dbReference>
<feature type="domain" description="Protein kinase" evidence="18">
    <location>
        <begin position="41"/>
        <end position="331"/>
    </location>
</feature>
<dbReference type="InterPro" id="IPR000719">
    <property type="entry name" value="Prot_kinase_dom"/>
</dbReference>
<dbReference type="GO" id="GO:0004693">
    <property type="term" value="F:cyclin-dependent protein serine/threonine kinase activity"/>
    <property type="evidence" value="ECO:0007669"/>
    <property type="project" value="UniProtKB-EC"/>
</dbReference>
<dbReference type="EMBL" id="CAKKLH010000292">
    <property type="protein sequence ID" value="CAH0109294.1"/>
    <property type="molecule type" value="Genomic_DNA"/>
</dbReference>
<dbReference type="GO" id="GO:0010389">
    <property type="term" value="P:regulation of G2/M transition of mitotic cell cycle"/>
    <property type="evidence" value="ECO:0007669"/>
    <property type="project" value="TreeGrafter"/>
</dbReference>
<keyword evidence="12" id="KW-0131">Cell cycle</keyword>
<dbReference type="SUPFAM" id="SSF56112">
    <property type="entry name" value="Protein kinase-like (PK-like)"/>
    <property type="match status" value="1"/>
</dbReference>
<dbReference type="Gene3D" id="3.30.200.20">
    <property type="entry name" value="Phosphorylase Kinase, domain 1"/>
    <property type="match status" value="1"/>
</dbReference>
<dbReference type="GO" id="GO:0007165">
    <property type="term" value="P:signal transduction"/>
    <property type="evidence" value="ECO:0007669"/>
    <property type="project" value="TreeGrafter"/>
</dbReference>
<evidence type="ECO:0000259" key="18">
    <source>
        <dbReference type="PROSITE" id="PS50011"/>
    </source>
</evidence>
<evidence type="ECO:0000256" key="13">
    <source>
        <dbReference type="ARBA" id="ARBA00047811"/>
    </source>
</evidence>
<dbReference type="GO" id="GO:0005737">
    <property type="term" value="C:cytoplasm"/>
    <property type="evidence" value="ECO:0007669"/>
    <property type="project" value="UniProtKB-SubCell"/>
</dbReference>
<evidence type="ECO:0000256" key="8">
    <source>
        <dbReference type="ARBA" id="ARBA00022679"/>
    </source>
</evidence>
<dbReference type="GO" id="GO:0030332">
    <property type="term" value="F:cyclin binding"/>
    <property type="evidence" value="ECO:0007669"/>
    <property type="project" value="TreeGrafter"/>
</dbReference>
<dbReference type="FunFam" id="3.30.200.20:FF:000124">
    <property type="entry name" value="Cyclin-dependent kinase 4"/>
    <property type="match status" value="1"/>
</dbReference>
<dbReference type="FunFam" id="1.10.510.10:FF:000205">
    <property type="entry name" value="Cyclin-dependent kinase 6"/>
    <property type="match status" value="1"/>
</dbReference>
<keyword evidence="7" id="KW-0132">Cell division</keyword>
<evidence type="ECO:0000256" key="12">
    <source>
        <dbReference type="ARBA" id="ARBA00023306"/>
    </source>
</evidence>
<dbReference type="EC" id="2.7.11.22" evidence="3"/>
<evidence type="ECO:0000256" key="10">
    <source>
        <dbReference type="ARBA" id="ARBA00022777"/>
    </source>
</evidence>
<evidence type="ECO:0000313" key="20">
    <source>
        <dbReference type="Proteomes" id="UP000789390"/>
    </source>
</evidence>
<evidence type="ECO:0000256" key="3">
    <source>
        <dbReference type="ARBA" id="ARBA00012425"/>
    </source>
</evidence>
<accession>A0A8J2RZ48</accession>
<evidence type="ECO:0000256" key="2">
    <source>
        <dbReference type="ARBA" id="ARBA00006485"/>
    </source>
</evidence>
<evidence type="ECO:0000256" key="15">
    <source>
        <dbReference type="PROSITE-ProRule" id="PRU10141"/>
    </source>
</evidence>